<accession>A0A931AF28</accession>
<reference evidence="2" key="1">
    <citation type="submission" date="2020-11" db="EMBL/GenBank/DDBJ databases">
        <title>Whole-genome analyses of Nonomuraea sp. K274.</title>
        <authorList>
            <person name="Veyisoglu A."/>
        </authorList>
    </citation>
    <scope>NUCLEOTIDE SEQUENCE</scope>
    <source>
        <strain evidence="2">K274</strain>
    </source>
</reference>
<dbReference type="PANTHER" id="PTHR35400:SF3">
    <property type="entry name" value="SLL1072 PROTEIN"/>
    <property type="match status" value="1"/>
</dbReference>
<dbReference type="Gene3D" id="3.90.1570.10">
    <property type="entry name" value="tt1808, chain A"/>
    <property type="match status" value="1"/>
</dbReference>
<dbReference type="Proteomes" id="UP000605361">
    <property type="component" value="Unassembled WGS sequence"/>
</dbReference>
<dbReference type="SUPFAM" id="SSF52980">
    <property type="entry name" value="Restriction endonuclease-like"/>
    <property type="match status" value="1"/>
</dbReference>
<comment type="caution">
    <text evidence="2">The sequence shown here is derived from an EMBL/GenBank/DDBJ whole genome shotgun (WGS) entry which is preliminary data.</text>
</comment>
<proteinExistence type="predicted"/>
<dbReference type="RefSeq" id="WP_195899684.1">
    <property type="nucleotide sequence ID" value="NZ_JADOGI010000134.1"/>
</dbReference>
<dbReference type="EMBL" id="JADOGI010000134">
    <property type="protein sequence ID" value="MBF8190768.1"/>
    <property type="molecule type" value="Genomic_DNA"/>
</dbReference>
<evidence type="ECO:0000313" key="3">
    <source>
        <dbReference type="Proteomes" id="UP000605361"/>
    </source>
</evidence>
<keyword evidence="2" id="KW-0378">Hydrolase</keyword>
<evidence type="ECO:0000313" key="2">
    <source>
        <dbReference type="EMBL" id="MBF8190768.1"/>
    </source>
</evidence>
<dbReference type="InterPro" id="IPR008538">
    <property type="entry name" value="Uma2"/>
</dbReference>
<dbReference type="AlphaFoldDB" id="A0A931AF28"/>
<evidence type="ECO:0000259" key="1">
    <source>
        <dbReference type="Pfam" id="PF05685"/>
    </source>
</evidence>
<dbReference type="InterPro" id="IPR011335">
    <property type="entry name" value="Restrct_endonuc-II-like"/>
</dbReference>
<protein>
    <submittedName>
        <fullName evidence="2">Uma2 family endonuclease</fullName>
    </submittedName>
</protein>
<dbReference type="GO" id="GO:0004519">
    <property type="term" value="F:endonuclease activity"/>
    <property type="evidence" value="ECO:0007669"/>
    <property type="project" value="UniProtKB-KW"/>
</dbReference>
<keyword evidence="2" id="KW-0540">Nuclease</keyword>
<keyword evidence="2" id="KW-0255">Endonuclease</keyword>
<sequence>MVRPLEERFRTVRDLLPDYRVETTQGRIVVNETGSWQHNTILSQLLFQIAGPVAGRGWEIWPNITVYLGQYADRYVPDLAVVPRSPRMWEEYAVHGDSTLLVVDVVTVGSTYDDYFVKPCGYAPGGVPLYLVIDPFQHRVRLYSEPGGGGYAKQTDVAEGEPLALPEPWGMSIDTANLLSAV</sequence>
<dbReference type="Pfam" id="PF05685">
    <property type="entry name" value="Uma2"/>
    <property type="match status" value="1"/>
</dbReference>
<keyword evidence="3" id="KW-1185">Reference proteome</keyword>
<feature type="domain" description="Putative restriction endonuclease" evidence="1">
    <location>
        <begin position="17"/>
        <end position="171"/>
    </location>
</feature>
<dbReference type="PANTHER" id="PTHR35400">
    <property type="entry name" value="SLR1083 PROTEIN"/>
    <property type="match status" value="1"/>
</dbReference>
<name>A0A931AF28_9ACTN</name>
<dbReference type="InterPro" id="IPR012296">
    <property type="entry name" value="Nuclease_put_TT1808"/>
</dbReference>
<organism evidence="2 3">
    <name type="scientific">Nonomuraea cypriaca</name>
    <dbReference type="NCBI Taxonomy" id="1187855"/>
    <lineage>
        <taxon>Bacteria</taxon>
        <taxon>Bacillati</taxon>
        <taxon>Actinomycetota</taxon>
        <taxon>Actinomycetes</taxon>
        <taxon>Streptosporangiales</taxon>
        <taxon>Streptosporangiaceae</taxon>
        <taxon>Nonomuraea</taxon>
    </lineage>
</organism>
<gene>
    <name evidence="2" type="ORF">ITP53_34680</name>
</gene>
<dbReference type="CDD" id="cd06260">
    <property type="entry name" value="DUF820-like"/>
    <property type="match status" value="1"/>
</dbReference>